<feature type="signal peptide" evidence="1">
    <location>
        <begin position="1"/>
        <end position="19"/>
    </location>
</feature>
<comment type="caution">
    <text evidence="2">The sequence shown here is derived from an EMBL/GenBank/DDBJ whole genome shotgun (WGS) entry which is preliminary data.</text>
</comment>
<protein>
    <submittedName>
        <fullName evidence="2">Uncharacterized protein</fullName>
    </submittedName>
</protein>
<accession>A0ABR7A0G7</accession>
<proteinExistence type="predicted"/>
<gene>
    <name evidence="2" type="ORF">H8K43_01900</name>
</gene>
<dbReference type="EMBL" id="JACOGD010000001">
    <property type="protein sequence ID" value="MBC3930410.1"/>
    <property type="molecule type" value="Genomic_DNA"/>
</dbReference>
<reference evidence="2 3" key="1">
    <citation type="submission" date="2020-08" db="EMBL/GenBank/DDBJ databases">
        <title>Novel species isolated from subtropical streams in China.</title>
        <authorList>
            <person name="Lu H."/>
        </authorList>
    </citation>
    <scope>NUCLEOTIDE SEQUENCE [LARGE SCALE GENOMIC DNA]</scope>
    <source>
        <strain evidence="2 3">CY22W</strain>
    </source>
</reference>
<organism evidence="2 3">
    <name type="scientific">Undibacterium curvum</name>
    <dbReference type="NCBI Taxonomy" id="2762294"/>
    <lineage>
        <taxon>Bacteria</taxon>
        <taxon>Pseudomonadati</taxon>
        <taxon>Pseudomonadota</taxon>
        <taxon>Betaproteobacteria</taxon>
        <taxon>Burkholderiales</taxon>
        <taxon>Oxalobacteraceae</taxon>
        <taxon>Undibacterium</taxon>
    </lineage>
</organism>
<keyword evidence="3" id="KW-1185">Reference proteome</keyword>
<dbReference type="RefSeq" id="WP_186902286.1">
    <property type="nucleotide sequence ID" value="NZ_JACOGD010000001.1"/>
</dbReference>
<feature type="chain" id="PRO_5045521144" evidence="1">
    <location>
        <begin position="20"/>
        <end position="147"/>
    </location>
</feature>
<keyword evidence="1" id="KW-0732">Signal</keyword>
<evidence type="ECO:0000313" key="2">
    <source>
        <dbReference type="EMBL" id="MBC3930410.1"/>
    </source>
</evidence>
<evidence type="ECO:0000313" key="3">
    <source>
        <dbReference type="Proteomes" id="UP000654304"/>
    </source>
</evidence>
<name>A0ABR7A0G7_9BURK</name>
<sequence>MARKVLAALFGLFSASAVAQNFEAGQVWRYKTRPGESDSWLYIVKVESWPNGERIFHIFADKLKIKNPMLAGGVQTELPHAPVSEQTLKLSVTRLQKKTGALPDIAEGYGAWKEQYDQGGAGVFTISVSEIITLIEGVVNQHAKPHS</sequence>
<dbReference type="Proteomes" id="UP000654304">
    <property type="component" value="Unassembled WGS sequence"/>
</dbReference>
<evidence type="ECO:0000256" key="1">
    <source>
        <dbReference type="SAM" id="SignalP"/>
    </source>
</evidence>